<dbReference type="Proteomes" id="UP000033684">
    <property type="component" value="Unassembled WGS sequence"/>
</dbReference>
<dbReference type="Gene3D" id="3.10.380.10">
    <property type="entry name" value="Colicin E3-like ribonuclease domain"/>
    <property type="match status" value="1"/>
</dbReference>
<protein>
    <submittedName>
        <fullName evidence="1">Uncharacterized protein</fullName>
    </submittedName>
</protein>
<dbReference type="OrthoDB" id="2664633at2"/>
<reference evidence="2" key="1">
    <citation type="submission" date="2015-03" db="EMBL/GenBank/DDBJ databases">
        <title>Draft genome sequence of a novel methanotroph (Sn10-6) isolated from flooded ricefield rhizosphere in India.</title>
        <authorList>
            <person name="Pandit P.S."/>
            <person name="Pore S.D."/>
            <person name="Arora P."/>
            <person name="Kapse N.G."/>
            <person name="Dhakephalkar P.K."/>
            <person name="Rahalkar M.C."/>
        </authorList>
    </citation>
    <scope>NUCLEOTIDE SEQUENCE [LARGE SCALE GENOMIC DNA]</scope>
    <source>
        <strain evidence="2">Sn10-6</strain>
    </source>
</reference>
<dbReference type="GO" id="GO:0003723">
    <property type="term" value="F:RNA binding"/>
    <property type="evidence" value="ECO:0007669"/>
    <property type="project" value="InterPro"/>
</dbReference>
<sequence length="320" mass="36603">MDIFFNELSVKTTTNDDEATEWLENLAQLGKLLKQIIDLLEDDRFSFRRKEDFGQQKITSTQTILEFLISKFGHSDPVFIFLLGIFDSPYISEDDPQKTDYDLTSITLGGHDYELTGIAAAYLKDSLVVSLNNDVQWNTCQLQISVNKLNEQAEIITTNERVKQASQSQHIVNCHLPFLSRLYNWSSYEPKFDPANKQQSVLVLVEIYSLYLGEDFDTVWDGFYHNVAQLNTNQRVSLIVDTAEKISKIHGWKKATGSLEQNNPGRKIYTIPRSNLIVSVDTQHGEFEIHNDKKGNNHLGAISFDGKKFKQKIESRSLTL</sequence>
<keyword evidence="2" id="KW-1185">Reference proteome</keyword>
<dbReference type="EMBL" id="LAJX01000100">
    <property type="protein sequence ID" value="KJV06590.1"/>
    <property type="molecule type" value="Genomic_DNA"/>
</dbReference>
<dbReference type="RefSeq" id="WP_045779175.1">
    <property type="nucleotide sequence ID" value="NZ_LAJX01000100.1"/>
</dbReference>
<reference evidence="1 2" key="2">
    <citation type="journal article" date="2016" name="Microb. Ecol.">
        <title>Genome Characteristics of a Novel Type I Methanotroph (Sn10-6) Isolated from a Flooded Indian Rice Field.</title>
        <authorList>
            <person name="Rahalkar M.C."/>
            <person name="Pandit P.S."/>
            <person name="Dhakephalkar P.K."/>
            <person name="Pore S."/>
            <person name="Arora P."/>
            <person name="Kapse N."/>
        </authorList>
    </citation>
    <scope>NUCLEOTIDE SEQUENCE [LARGE SCALE GENOMIC DNA]</scope>
    <source>
        <strain evidence="1 2">Sn10-6</strain>
    </source>
</reference>
<dbReference type="AlphaFoldDB" id="A0A0F3III7"/>
<evidence type="ECO:0000313" key="1">
    <source>
        <dbReference type="EMBL" id="KJV06590.1"/>
    </source>
</evidence>
<dbReference type="InterPro" id="IPR036725">
    <property type="entry name" value="ColE3_ribonuclease_sf"/>
</dbReference>
<gene>
    <name evidence="1" type="ORF">VZ94_10340</name>
</gene>
<dbReference type="SUPFAM" id="SSF63840">
    <property type="entry name" value="Ribonuclease domain of colicin E3"/>
    <property type="match status" value="1"/>
</dbReference>
<name>A0A0F3III7_9GAMM</name>
<accession>A0A0F3III7</accession>
<organism evidence="1 2">
    <name type="scientific">Methylocucumis oryzae</name>
    <dbReference type="NCBI Taxonomy" id="1632867"/>
    <lineage>
        <taxon>Bacteria</taxon>
        <taxon>Pseudomonadati</taxon>
        <taxon>Pseudomonadota</taxon>
        <taxon>Gammaproteobacteria</taxon>
        <taxon>Methylococcales</taxon>
        <taxon>Methylococcaceae</taxon>
        <taxon>Methylocucumis</taxon>
    </lineage>
</organism>
<proteinExistence type="predicted"/>
<comment type="caution">
    <text evidence="1">The sequence shown here is derived from an EMBL/GenBank/DDBJ whole genome shotgun (WGS) entry which is preliminary data.</text>
</comment>
<evidence type="ECO:0000313" key="2">
    <source>
        <dbReference type="Proteomes" id="UP000033684"/>
    </source>
</evidence>
<dbReference type="GO" id="GO:0043022">
    <property type="term" value="F:ribosome binding"/>
    <property type="evidence" value="ECO:0007669"/>
    <property type="project" value="InterPro"/>
</dbReference>
<dbReference type="GO" id="GO:0016788">
    <property type="term" value="F:hydrolase activity, acting on ester bonds"/>
    <property type="evidence" value="ECO:0007669"/>
    <property type="project" value="InterPro"/>
</dbReference>